<dbReference type="AlphaFoldDB" id="A0A098B3E2"/>
<proteinExistence type="predicted"/>
<accession>A0A098B3E2</accession>
<dbReference type="OMA" id="RTKEWEI"/>
<dbReference type="EMBL" id="LOCK01000017">
    <property type="protein sequence ID" value="KTE92214.1"/>
    <property type="molecule type" value="Genomic_DNA"/>
</dbReference>
<reference evidence="2 3" key="2">
    <citation type="submission" date="2015-12" db="EMBL/GenBank/DDBJ databases">
        <title>Draft Genome Sequence of Desulfitobacterium hafniense Strain DH, a Sulfate-reducing Bacterium Isolated from Paddy Soils.</title>
        <authorList>
            <person name="Bao P."/>
            <person name="Zhang X."/>
            <person name="Li G."/>
        </authorList>
    </citation>
    <scope>NUCLEOTIDE SEQUENCE [LARGE SCALE GENOMIC DNA]</scope>
    <source>
        <strain evidence="2 3">DH</strain>
    </source>
</reference>
<protein>
    <submittedName>
        <fullName evidence="1">Uncharacterized protein</fullName>
    </submittedName>
</protein>
<name>A0A098B3E2_DESHA</name>
<evidence type="ECO:0000313" key="3">
    <source>
        <dbReference type="Proteomes" id="UP000054623"/>
    </source>
</evidence>
<dbReference type="PATRIC" id="fig|49338.4.peg.3726"/>
<sequence>MSAMRLPLTNYNPVKLCQGCFQHDETKVAAQILSYQLAYHLLKRYSGTWQVKKDEILLQLEGTAHPMHFELNTGVLRYKTIRTSIVSRYSVERGLNELAEEISKDFALPDSRGEFQDPLMGLFVKLIEIYHARCGLRIVQCEKGQSLAGWELALGDETLRGWISSDGVMENRFGERYNLQDWFALRPEKMAAYVFGFYRFCNNYPSPIRHIN</sequence>
<evidence type="ECO:0000313" key="2">
    <source>
        <dbReference type="EMBL" id="KTE92214.1"/>
    </source>
</evidence>
<dbReference type="OrthoDB" id="1808710at2"/>
<organism evidence="1">
    <name type="scientific">Desulfitobacterium hafniense</name>
    <name type="common">Desulfitobacterium frappieri</name>
    <dbReference type="NCBI Taxonomy" id="49338"/>
    <lineage>
        <taxon>Bacteria</taxon>
        <taxon>Bacillati</taxon>
        <taxon>Bacillota</taxon>
        <taxon>Clostridia</taxon>
        <taxon>Eubacteriales</taxon>
        <taxon>Desulfitobacteriaceae</taxon>
        <taxon>Desulfitobacterium</taxon>
    </lineage>
</organism>
<reference evidence="1" key="1">
    <citation type="submission" date="2014-07" db="EMBL/GenBank/DDBJ databases">
        <authorList>
            <person name="Hornung V.Bastian."/>
        </authorList>
    </citation>
    <scope>NUCLEOTIDE SEQUENCE</scope>
    <source>
        <strain evidence="1">PCE-S</strain>
    </source>
</reference>
<gene>
    <name evidence="2" type="ORF">AT727_04570</name>
    <name evidence="1" type="ORF">DPCES_3468</name>
</gene>
<dbReference type="Proteomes" id="UP000054623">
    <property type="component" value="Unassembled WGS sequence"/>
</dbReference>
<evidence type="ECO:0000313" key="1">
    <source>
        <dbReference type="EMBL" id="CDX03354.1"/>
    </source>
</evidence>
<dbReference type="RefSeq" id="WP_005816917.1">
    <property type="nucleotide sequence ID" value="NZ_CABKQQ010000060.1"/>
</dbReference>
<dbReference type="EMBL" id="LK996017">
    <property type="protein sequence ID" value="CDX03354.1"/>
    <property type="molecule type" value="Genomic_DNA"/>
</dbReference>